<dbReference type="InterPro" id="IPR027266">
    <property type="entry name" value="TrmE/GcvT-like"/>
</dbReference>
<feature type="domain" description="GCVT N-terminal" evidence="3">
    <location>
        <begin position="46"/>
        <end position="122"/>
    </location>
</feature>
<dbReference type="EMBL" id="KZ993078">
    <property type="protein sequence ID" value="RKP05611.1"/>
    <property type="molecule type" value="Genomic_DNA"/>
</dbReference>
<dbReference type="PANTHER" id="PTHR43757">
    <property type="entry name" value="AMINOMETHYLTRANSFERASE"/>
    <property type="match status" value="1"/>
</dbReference>
<dbReference type="SUPFAM" id="SSF103025">
    <property type="entry name" value="Folate-binding domain"/>
    <property type="match status" value="1"/>
</dbReference>
<dbReference type="InterPro" id="IPR028896">
    <property type="entry name" value="GcvT/YgfZ/DmdA"/>
</dbReference>
<proteinExistence type="predicted"/>
<dbReference type="OrthoDB" id="10263536at2759"/>
<evidence type="ECO:0000256" key="1">
    <source>
        <dbReference type="ARBA" id="ARBA00011690"/>
    </source>
</evidence>
<keyword evidence="5" id="KW-1185">Reference proteome</keyword>
<comment type="subunit">
    <text evidence="1">The glycine cleavage system is composed of four proteins: P, T, L and H.</text>
</comment>
<gene>
    <name evidence="4" type="ORF">THASP1DRAFT_25917</name>
</gene>
<evidence type="ECO:0000259" key="3">
    <source>
        <dbReference type="Pfam" id="PF01571"/>
    </source>
</evidence>
<evidence type="ECO:0000313" key="5">
    <source>
        <dbReference type="Proteomes" id="UP000271241"/>
    </source>
</evidence>
<dbReference type="PANTHER" id="PTHR43757:SF16">
    <property type="entry name" value="AMINOMETHYLTRANSFERASE, MITOCHONDRIAL"/>
    <property type="match status" value="1"/>
</dbReference>
<accession>A0A4P9XJQ7</accession>
<organism evidence="4 5">
    <name type="scientific">Thamnocephalis sphaerospora</name>
    <dbReference type="NCBI Taxonomy" id="78915"/>
    <lineage>
        <taxon>Eukaryota</taxon>
        <taxon>Fungi</taxon>
        <taxon>Fungi incertae sedis</taxon>
        <taxon>Zoopagomycota</taxon>
        <taxon>Zoopagomycotina</taxon>
        <taxon>Zoopagomycetes</taxon>
        <taxon>Zoopagales</taxon>
        <taxon>Sigmoideomycetaceae</taxon>
        <taxon>Thamnocephalis</taxon>
    </lineage>
</organism>
<dbReference type="InterPro" id="IPR006222">
    <property type="entry name" value="GCVT_N"/>
</dbReference>
<feature type="non-terminal residue" evidence="4">
    <location>
        <position position="126"/>
    </location>
</feature>
<dbReference type="STRING" id="78915.A0A4P9XJQ7"/>
<dbReference type="GO" id="GO:0005739">
    <property type="term" value="C:mitochondrion"/>
    <property type="evidence" value="ECO:0007669"/>
    <property type="project" value="TreeGrafter"/>
</dbReference>
<dbReference type="Gene3D" id="3.30.70.1400">
    <property type="entry name" value="Aminomethyltransferase beta-barrel domains"/>
    <property type="match status" value="1"/>
</dbReference>
<evidence type="ECO:0000256" key="2">
    <source>
        <dbReference type="ARBA" id="ARBA00015825"/>
    </source>
</evidence>
<protein>
    <recommendedName>
        <fullName evidence="2">Aminomethyltransferase, mitochondrial</fullName>
    </recommendedName>
</protein>
<evidence type="ECO:0000313" key="4">
    <source>
        <dbReference type="EMBL" id="RKP05611.1"/>
    </source>
</evidence>
<dbReference type="Proteomes" id="UP000271241">
    <property type="component" value="Unassembled WGS sequence"/>
</dbReference>
<dbReference type="Pfam" id="PF01571">
    <property type="entry name" value="GCV_T"/>
    <property type="match status" value="1"/>
</dbReference>
<sequence>MSFLRCALVQLGRGARIHPRGSAFAGRLAHKRFASSQSDQARRTALYDFHLKHGGEMVEFAGWSMPVKYSSLSVLNSHLHTRDSASLFDVSHMLQSRITGKDRVRFFERLVVADLQGLPTQHSTLS</sequence>
<reference evidence="5" key="1">
    <citation type="journal article" date="2018" name="Nat. Microbiol.">
        <title>Leveraging single-cell genomics to expand the fungal tree of life.</title>
        <authorList>
            <person name="Ahrendt S.R."/>
            <person name="Quandt C.A."/>
            <person name="Ciobanu D."/>
            <person name="Clum A."/>
            <person name="Salamov A."/>
            <person name="Andreopoulos B."/>
            <person name="Cheng J.F."/>
            <person name="Woyke T."/>
            <person name="Pelin A."/>
            <person name="Henrissat B."/>
            <person name="Reynolds N.K."/>
            <person name="Benny G.L."/>
            <person name="Smith M.E."/>
            <person name="James T.Y."/>
            <person name="Grigoriev I.V."/>
        </authorList>
    </citation>
    <scope>NUCLEOTIDE SEQUENCE [LARGE SCALE GENOMIC DNA]</scope>
    <source>
        <strain evidence="5">RSA 1356</strain>
    </source>
</reference>
<dbReference type="AlphaFoldDB" id="A0A4P9XJQ7"/>
<dbReference type="Gene3D" id="3.30.1360.120">
    <property type="entry name" value="Probable tRNA modification gtpase trme, domain 1"/>
    <property type="match status" value="1"/>
</dbReference>
<name>A0A4P9XJQ7_9FUNG</name>